<sequence length="467" mass="52984">MKKIIFSLALILAGWACSRTIQSGKIRAGNQAQKMNVLFIAVDDLNHWVGYFGRNDQVKTPNLDRLSAMGMSFTNAYCAAPVCCPSRAGLMSGLRPSSSGVYDNGDDWRIGIPKELPLTTFFKDNGYTVLGGGKIYHGGFDRDEEFDFYFRGGKNNPNRKVVKKGQFGGIKWAQLDADDDVLDDYHVAQWAAAELLKKHDEPLFLAAGIFRPHMPWNVPKKYFDMYPLDKIILPPFNKDDLNDLPEEGLKMANPNQDHNRLESETQWKEAIQAYQACITYADAQIGRILDAYEKSPERENTMIVLWGDHGWHLGEKHHWRKFSLWEEATRSPLIWVVPNVTKPGSICQKTVDFMSIYPTLAAINGLQLPKHVEGENISKLLQNSESKWKIPALTTFGENNHSVRSDKWRYIRYAKGGEELYDEVNDPYEWNNLANDPKFKAVKADLAKWLPKTNKKALGNKGKPAGE</sequence>
<feature type="domain" description="Sulfatase N-terminal" evidence="7">
    <location>
        <begin position="36"/>
        <end position="362"/>
    </location>
</feature>
<dbReference type="PANTHER" id="PTHR45953:SF1">
    <property type="entry name" value="IDURONATE 2-SULFATASE"/>
    <property type="match status" value="1"/>
</dbReference>
<comment type="cofactor">
    <cofactor evidence="1">
        <name>Ca(2+)</name>
        <dbReference type="ChEBI" id="CHEBI:29108"/>
    </cofactor>
</comment>
<protein>
    <submittedName>
        <fullName evidence="8">DUF4976 domain-containing protein</fullName>
    </submittedName>
</protein>
<keyword evidence="9" id="KW-1185">Reference proteome</keyword>
<evidence type="ECO:0000313" key="9">
    <source>
        <dbReference type="Proteomes" id="UP000295706"/>
    </source>
</evidence>
<dbReference type="InterPro" id="IPR000917">
    <property type="entry name" value="Sulfatase_N"/>
</dbReference>
<reference evidence="8 9" key="1">
    <citation type="submission" date="2019-02" db="EMBL/GenBank/DDBJ databases">
        <title>Arundinibacter roseus gen. nov., sp. nov., a new member of the family Cytophagaceae.</title>
        <authorList>
            <person name="Szuroczki S."/>
            <person name="Khayer B."/>
            <person name="Sproer C."/>
            <person name="Toumi M."/>
            <person name="Szabo A."/>
            <person name="Felfoldi T."/>
            <person name="Schumann P."/>
            <person name="Toth E."/>
        </authorList>
    </citation>
    <scope>NUCLEOTIDE SEQUENCE [LARGE SCALE GENOMIC DNA]</scope>
    <source>
        <strain evidence="8 9">DMA-k-7a</strain>
    </source>
</reference>
<evidence type="ECO:0000313" key="8">
    <source>
        <dbReference type="EMBL" id="TDB62762.1"/>
    </source>
</evidence>
<evidence type="ECO:0000256" key="2">
    <source>
        <dbReference type="ARBA" id="ARBA00008779"/>
    </source>
</evidence>
<gene>
    <name evidence="8" type="ORF">EZE20_17665</name>
</gene>
<dbReference type="Gene3D" id="3.40.720.10">
    <property type="entry name" value="Alkaline Phosphatase, subunit A"/>
    <property type="match status" value="1"/>
</dbReference>
<dbReference type="CDD" id="cd16030">
    <property type="entry name" value="iduronate-2-sulfatase"/>
    <property type="match status" value="1"/>
</dbReference>
<keyword evidence="6" id="KW-0106">Calcium</keyword>
<evidence type="ECO:0000256" key="5">
    <source>
        <dbReference type="ARBA" id="ARBA00022801"/>
    </source>
</evidence>
<organism evidence="8 9">
    <name type="scientific">Arundinibacter roseus</name>
    <dbReference type="NCBI Taxonomy" id="2070510"/>
    <lineage>
        <taxon>Bacteria</taxon>
        <taxon>Pseudomonadati</taxon>
        <taxon>Bacteroidota</taxon>
        <taxon>Cytophagia</taxon>
        <taxon>Cytophagales</taxon>
        <taxon>Spirosomataceae</taxon>
        <taxon>Arundinibacter</taxon>
    </lineage>
</organism>
<dbReference type="PANTHER" id="PTHR45953">
    <property type="entry name" value="IDURONATE 2-SULFATASE"/>
    <property type="match status" value="1"/>
</dbReference>
<evidence type="ECO:0000256" key="6">
    <source>
        <dbReference type="ARBA" id="ARBA00022837"/>
    </source>
</evidence>
<accession>A0A4R4K7Q0</accession>
<evidence type="ECO:0000256" key="1">
    <source>
        <dbReference type="ARBA" id="ARBA00001913"/>
    </source>
</evidence>
<comment type="similarity">
    <text evidence="2">Belongs to the sulfatase family.</text>
</comment>
<keyword evidence="3" id="KW-0479">Metal-binding</keyword>
<dbReference type="GO" id="GO:0005737">
    <property type="term" value="C:cytoplasm"/>
    <property type="evidence" value="ECO:0007669"/>
    <property type="project" value="TreeGrafter"/>
</dbReference>
<dbReference type="Pfam" id="PF00884">
    <property type="entry name" value="Sulfatase"/>
    <property type="match status" value="1"/>
</dbReference>
<proteinExistence type="inferred from homology"/>
<dbReference type="InterPro" id="IPR035874">
    <property type="entry name" value="IDS"/>
</dbReference>
<keyword evidence="5" id="KW-0378">Hydrolase</keyword>
<dbReference type="SUPFAM" id="SSF53649">
    <property type="entry name" value="Alkaline phosphatase-like"/>
    <property type="match status" value="1"/>
</dbReference>
<dbReference type="InterPro" id="IPR017850">
    <property type="entry name" value="Alkaline_phosphatase_core_sf"/>
</dbReference>
<dbReference type="RefSeq" id="WP_132120104.1">
    <property type="nucleotide sequence ID" value="NZ_SMJU01000011.1"/>
</dbReference>
<dbReference type="AlphaFoldDB" id="A0A4R4K7Q0"/>
<name>A0A4R4K7Q0_9BACT</name>
<evidence type="ECO:0000259" key="7">
    <source>
        <dbReference type="Pfam" id="PF00884"/>
    </source>
</evidence>
<dbReference type="Proteomes" id="UP000295706">
    <property type="component" value="Unassembled WGS sequence"/>
</dbReference>
<dbReference type="EMBL" id="SMJU01000011">
    <property type="protein sequence ID" value="TDB62762.1"/>
    <property type="molecule type" value="Genomic_DNA"/>
</dbReference>
<keyword evidence="4" id="KW-0732">Signal</keyword>
<evidence type="ECO:0000256" key="4">
    <source>
        <dbReference type="ARBA" id="ARBA00022729"/>
    </source>
</evidence>
<dbReference type="GO" id="GO:0046872">
    <property type="term" value="F:metal ion binding"/>
    <property type="evidence" value="ECO:0007669"/>
    <property type="project" value="UniProtKB-KW"/>
</dbReference>
<comment type="caution">
    <text evidence="8">The sequence shown here is derived from an EMBL/GenBank/DDBJ whole genome shotgun (WGS) entry which is preliminary data.</text>
</comment>
<dbReference type="GO" id="GO:0004423">
    <property type="term" value="F:iduronate-2-sulfatase activity"/>
    <property type="evidence" value="ECO:0007669"/>
    <property type="project" value="InterPro"/>
</dbReference>
<dbReference type="OrthoDB" id="9763552at2"/>
<evidence type="ECO:0000256" key="3">
    <source>
        <dbReference type="ARBA" id="ARBA00022723"/>
    </source>
</evidence>